<feature type="non-terminal residue" evidence="1">
    <location>
        <position position="55"/>
    </location>
</feature>
<dbReference type="EMBL" id="CAACVG010010060">
    <property type="protein sequence ID" value="VEN54901.1"/>
    <property type="molecule type" value="Genomic_DNA"/>
</dbReference>
<name>A0A653D5S4_CALMS</name>
<evidence type="ECO:0000313" key="2">
    <source>
        <dbReference type="Proteomes" id="UP000410492"/>
    </source>
</evidence>
<reference evidence="1 2" key="1">
    <citation type="submission" date="2019-01" db="EMBL/GenBank/DDBJ databases">
        <authorList>
            <person name="Sayadi A."/>
        </authorList>
    </citation>
    <scope>NUCLEOTIDE SEQUENCE [LARGE SCALE GENOMIC DNA]</scope>
</reference>
<evidence type="ECO:0000313" key="1">
    <source>
        <dbReference type="EMBL" id="VEN54901.1"/>
    </source>
</evidence>
<keyword evidence="2" id="KW-1185">Reference proteome</keyword>
<gene>
    <name evidence="1" type="ORF">CALMAC_LOCUS14243</name>
</gene>
<accession>A0A653D5S4</accession>
<dbReference type="Proteomes" id="UP000410492">
    <property type="component" value="Unassembled WGS sequence"/>
</dbReference>
<sequence length="55" mass="6398">MYPDGTNRHYTIKKMFNRSNAENAENAETECFFSRQSLTFYNSSCEFVLGTVLYA</sequence>
<proteinExistence type="predicted"/>
<dbReference type="AlphaFoldDB" id="A0A653D5S4"/>
<organism evidence="1 2">
    <name type="scientific">Callosobruchus maculatus</name>
    <name type="common">Southern cowpea weevil</name>
    <name type="synonym">Pulse bruchid</name>
    <dbReference type="NCBI Taxonomy" id="64391"/>
    <lineage>
        <taxon>Eukaryota</taxon>
        <taxon>Metazoa</taxon>
        <taxon>Ecdysozoa</taxon>
        <taxon>Arthropoda</taxon>
        <taxon>Hexapoda</taxon>
        <taxon>Insecta</taxon>
        <taxon>Pterygota</taxon>
        <taxon>Neoptera</taxon>
        <taxon>Endopterygota</taxon>
        <taxon>Coleoptera</taxon>
        <taxon>Polyphaga</taxon>
        <taxon>Cucujiformia</taxon>
        <taxon>Chrysomeloidea</taxon>
        <taxon>Chrysomelidae</taxon>
        <taxon>Bruchinae</taxon>
        <taxon>Bruchini</taxon>
        <taxon>Callosobruchus</taxon>
    </lineage>
</organism>
<protein>
    <submittedName>
        <fullName evidence="1">Uncharacterized protein</fullName>
    </submittedName>
</protein>